<organism evidence="2 3">
    <name type="scientific">Companilactobacillus versmoldensis DSM 14857 = KCTC 3814</name>
    <dbReference type="NCBI Taxonomy" id="1423815"/>
    <lineage>
        <taxon>Bacteria</taxon>
        <taxon>Bacillati</taxon>
        <taxon>Bacillota</taxon>
        <taxon>Bacilli</taxon>
        <taxon>Lactobacillales</taxon>
        <taxon>Lactobacillaceae</taxon>
        <taxon>Companilactobacillus</taxon>
    </lineage>
</organism>
<dbReference type="Proteomes" id="UP000051647">
    <property type="component" value="Unassembled WGS sequence"/>
</dbReference>
<dbReference type="EMBL" id="AZFA01000017">
    <property type="protein sequence ID" value="KRL66244.1"/>
    <property type="molecule type" value="Genomic_DNA"/>
</dbReference>
<dbReference type="eggNOG" id="COG4835">
    <property type="taxonomic scope" value="Bacteria"/>
</dbReference>
<dbReference type="Pfam" id="PF06619">
    <property type="entry name" value="DUF1149"/>
    <property type="match status" value="1"/>
</dbReference>
<accession>A0A0R1SFM9</accession>
<gene>
    <name evidence="2" type="ORF">FC27_GL000705</name>
</gene>
<dbReference type="AlphaFoldDB" id="A0A0R1SFM9"/>
<evidence type="ECO:0008006" key="4">
    <source>
        <dbReference type="Google" id="ProtNLM"/>
    </source>
</evidence>
<dbReference type="InterPro" id="IPR035958">
    <property type="entry name" value="SecB-like_sf"/>
</dbReference>
<evidence type="ECO:0000256" key="1">
    <source>
        <dbReference type="SAM" id="MobiDB-lite"/>
    </source>
</evidence>
<dbReference type="SUPFAM" id="SSF54611">
    <property type="entry name" value="SecB-like"/>
    <property type="match status" value="1"/>
</dbReference>
<evidence type="ECO:0000313" key="3">
    <source>
        <dbReference type="Proteomes" id="UP000051647"/>
    </source>
</evidence>
<reference evidence="2 3" key="1">
    <citation type="journal article" date="2015" name="Genome Announc.">
        <title>Expanding the biotechnology potential of lactobacilli through comparative genomics of 213 strains and associated genera.</title>
        <authorList>
            <person name="Sun Z."/>
            <person name="Harris H.M."/>
            <person name="McCann A."/>
            <person name="Guo C."/>
            <person name="Argimon S."/>
            <person name="Zhang W."/>
            <person name="Yang X."/>
            <person name="Jeffery I.B."/>
            <person name="Cooney J.C."/>
            <person name="Kagawa T.F."/>
            <person name="Liu W."/>
            <person name="Song Y."/>
            <person name="Salvetti E."/>
            <person name="Wrobel A."/>
            <person name="Rasinkangas P."/>
            <person name="Parkhill J."/>
            <person name="Rea M.C."/>
            <person name="O'Sullivan O."/>
            <person name="Ritari J."/>
            <person name="Douillard F.P."/>
            <person name="Paul Ross R."/>
            <person name="Yang R."/>
            <person name="Briner A.E."/>
            <person name="Felis G.E."/>
            <person name="de Vos W.M."/>
            <person name="Barrangou R."/>
            <person name="Klaenhammer T.R."/>
            <person name="Caufield P.W."/>
            <person name="Cui Y."/>
            <person name="Zhang H."/>
            <person name="O'Toole P.W."/>
        </authorList>
    </citation>
    <scope>NUCLEOTIDE SEQUENCE [LARGE SCALE GENOMIC DNA]</scope>
    <source>
        <strain evidence="2 3">DSM 14857</strain>
    </source>
</reference>
<dbReference type="InterPro" id="IPR009530">
    <property type="entry name" value="DUF1149"/>
</dbReference>
<protein>
    <recommendedName>
        <fullName evidence="4">DUF1149 family protein</fullName>
    </recommendedName>
</protein>
<dbReference type="Gene3D" id="3.10.420.10">
    <property type="entry name" value="SecB-like"/>
    <property type="match status" value="1"/>
</dbReference>
<dbReference type="STRING" id="1423815.FC27_GL000705"/>
<sequence length="152" mass="17393">MKQMKTKKGPVSVQSFHYDAVEPNDDIKQDLQISIDHPDLKDENGQPMDETAGKIYQVVVPFEIHPQDAPFKVSGLIGQVMQLVDFHGNREDLENKEVQQISREIVEYIETITYQITAITLDQGISLNFSPKDSVEPNEVVQKLREKKNKKE</sequence>
<proteinExistence type="predicted"/>
<evidence type="ECO:0000313" key="2">
    <source>
        <dbReference type="EMBL" id="KRL66244.1"/>
    </source>
</evidence>
<comment type="caution">
    <text evidence="2">The sequence shown here is derived from an EMBL/GenBank/DDBJ whole genome shotgun (WGS) entry which is preliminary data.</text>
</comment>
<name>A0A0R1SFM9_9LACO</name>
<dbReference type="PATRIC" id="fig|1423815.3.peg.714"/>
<feature type="region of interest" description="Disordered" evidence="1">
    <location>
        <begin position="132"/>
        <end position="152"/>
    </location>
</feature>
<keyword evidence="3" id="KW-1185">Reference proteome</keyword>